<comment type="caution">
    <text evidence="1">The sequence shown here is derived from an EMBL/GenBank/DDBJ whole genome shotgun (WGS) entry which is preliminary data.</text>
</comment>
<protein>
    <submittedName>
        <fullName evidence="1">Uncharacterized protein</fullName>
    </submittedName>
</protein>
<name>A0A2T1A1X0_9ACTN</name>
<sequence>MHPTIDAQLRGADRLIEKVETSVPLTEEAAELLTNARRLLVRVAKSWHALVPFYESDNRAMIGLFGEVSPVVPDLQSEVDRVTSACSATDVITLTKRNEQLRELLSRVIRILPSTPAGGEARTLIGAYLLRRIETDPA</sequence>
<dbReference type="OrthoDB" id="3693534at2"/>
<dbReference type="AlphaFoldDB" id="A0A2T1A1X0"/>
<evidence type="ECO:0000313" key="2">
    <source>
        <dbReference type="Proteomes" id="UP000237752"/>
    </source>
</evidence>
<dbReference type="EMBL" id="PVUE01000006">
    <property type="protein sequence ID" value="PRZ42328.1"/>
    <property type="molecule type" value="Genomic_DNA"/>
</dbReference>
<organism evidence="1 2">
    <name type="scientific">Antricoccus suffuscus</name>
    <dbReference type="NCBI Taxonomy" id="1629062"/>
    <lineage>
        <taxon>Bacteria</taxon>
        <taxon>Bacillati</taxon>
        <taxon>Actinomycetota</taxon>
        <taxon>Actinomycetes</taxon>
        <taxon>Geodermatophilales</taxon>
        <taxon>Antricoccaceae</taxon>
        <taxon>Antricoccus</taxon>
    </lineage>
</organism>
<evidence type="ECO:0000313" key="1">
    <source>
        <dbReference type="EMBL" id="PRZ42328.1"/>
    </source>
</evidence>
<proteinExistence type="predicted"/>
<dbReference type="Proteomes" id="UP000237752">
    <property type="component" value="Unassembled WGS sequence"/>
</dbReference>
<accession>A0A2T1A1X0</accession>
<gene>
    <name evidence="1" type="ORF">CLV47_106200</name>
</gene>
<dbReference type="RefSeq" id="WP_106348818.1">
    <property type="nucleotide sequence ID" value="NZ_PVUE01000006.1"/>
</dbReference>
<keyword evidence="2" id="KW-1185">Reference proteome</keyword>
<reference evidence="1 2" key="1">
    <citation type="submission" date="2018-03" db="EMBL/GenBank/DDBJ databases">
        <title>Genomic Encyclopedia of Archaeal and Bacterial Type Strains, Phase II (KMG-II): from individual species to whole genera.</title>
        <authorList>
            <person name="Goeker M."/>
        </authorList>
    </citation>
    <scope>NUCLEOTIDE SEQUENCE [LARGE SCALE GENOMIC DNA]</scope>
    <source>
        <strain evidence="1 2">DSM 100065</strain>
    </source>
</reference>